<sequence length="153" mass="16916">MTDNKKSGRVIWLARAYAGIRSAPRGELPLLSEMSGALDWSHHAGFPTDDAGRCCVAMLVCLKVESRYRWPIGGKDSVTPEMTISVERIARSQDMRGVVVAQFEIAYAGLRATANIIRNGHPPICGVSVELRDGDGVWEIAIRLLRELYKAFE</sequence>
<name>A0A6P2R665_BURL3</name>
<dbReference type="RefSeq" id="WP_175034612.1">
    <property type="nucleotide sequence ID" value="NZ_CABVPW010000041.1"/>
</dbReference>
<organism evidence="1 2">
    <name type="scientific">Burkholderia lata (strain ATCC 17760 / DSM 23089 / LMG 22485 / NCIMB 9086 / R18194 / 383)</name>
    <dbReference type="NCBI Taxonomy" id="482957"/>
    <lineage>
        <taxon>Bacteria</taxon>
        <taxon>Pseudomonadati</taxon>
        <taxon>Pseudomonadota</taxon>
        <taxon>Betaproteobacteria</taxon>
        <taxon>Burkholderiales</taxon>
        <taxon>Burkholderiaceae</taxon>
        <taxon>Burkholderia</taxon>
        <taxon>Burkholderia cepacia complex</taxon>
    </lineage>
</organism>
<reference evidence="1 2" key="1">
    <citation type="submission" date="2019-09" db="EMBL/GenBank/DDBJ databases">
        <authorList>
            <person name="Depoorter E."/>
        </authorList>
    </citation>
    <scope>NUCLEOTIDE SEQUENCE [LARGE SCALE GENOMIC DNA]</scope>
    <source>
        <strain evidence="1">LMG 23254</strain>
    </source>
</reference>
<evidence type="ECO:0000313" key="2">
    <source>
        <dbReference type="Proteomes" id="UP000494218"/>
    </source>
</evidence>
<evidence type="ECO:0000313" key="1">
    <source>
        <dbReference type="EMBL" id="VWC31772.1"/>
    </source>
</evidence>
<gene>
    <name evidence="1" type="ORF">BLA23254_06392</name>
</gene>
<protein>
    <submittedName>
        <fullName evidence="1">Uncharacterized protein</fullName>
    </submittedName>
</protein>
<dbReference type="Proteomes" id="UP000494218">
    <property type="component" value="Unassembled WGS sequence"/>
</dbReference>
<accession>A0A6P2R665</accession>
<dbReference type="AlphaFoldDB" id="A0A6P2R665"/>
<proteinExistence type="predicted"/>
<dbReference type="EMBL" id="CABVPW010000041">
    <property type="protein sequence ID" value="VWC31772.1"/>
    <property type="molecule type" value="Genomic_DNA"/>
</dbReference>